<comment type="caution">
    <text evidence="7">The sequence shown here is derived from an EMBL/GenBank/DDBJ whole genome shotgun (WGS) entry which is preliminary data.</text>
</comment>
<dbReference type="EMBL" id="CAUWAG010000010">
    <property type="protein sequence ID" value="CAJ2506687.1"/>
    <property type="molecule type" value="Genomic_DNA"/>
</dbReference>
<dbReference type="PANTHER" id="PTHR15549">
    <property type="entry name" value="PAIRED IMMUNOGLOBULIN-LIKE TYPE 2 RECEPTOR"/>
    <property type="match status" value="1"/>
</dbReference>
<feature type="transmembrane region" description="Helical" evidence="6">
    <location>
        <begin position="242"/>
        <end position="265"/>
    </location>
</feature>
<organism evidence="7 8">
    <name type="scientific">Anthostomella pinea</name>
    <dbReference type="NCBI Taxonomy" id="933095"/>
    <lineage>
        <taxon>Eukaryota</taxon>
        <taxon>Fungi</taxon>
        <taxon>Dikarya</taxon>
        <taxon>Ascomycota</taxon>
        <taxon>Pezizomycotina</taxon>
        <taxon>Sordariomycetes</taxon>
        <taxon>Xylariomycetidae</taxon>
        <taxon>Xylariales</taxon>
        <taxon>Xylariaceae</taxon>
        <taxon>Anthostomella</taxon>
    </lineage>
</organism>
<evidence type="ECO:0000256" key="5">
    <source>
        <dbReference type="SAM" id="MobiDB-lite"/>
    </source>
</evidence>
<keyword evidence="8" id="KW-1185">Reference proteome</keyword>
<evidence type="ECO:0000256" key="6">
    <source>
        <dbReference type="SAM" id="Phobius"/>
    </source>
</evidence>
<dbReference type="GO" id="GO:0016020">
    <property type="term" value="C:membrane"/>
    <property type="evidence" value="ECO:0007669"/>
    <property type="project" value="UniProtKB-SubCell"/>
</dbReference>
<evidence type="ECO:0000313" key="7">
    <source>
        <dbReference type="EMBL" id="CAJ2506687.1"/>
    </source>
</evidence>
<dbReference type="AlphaFoldDB" id="A0AAI8VLC4"/>
<keyword evidence="2 6" id="KW-0812">Transmembrane</keyword>
<dbReference type="InterPro" id="IPR051694">
    <property type="entry name" value="Immunoregulatory_rcpt-like"/>
</dbReference>
<proteinExistence type="predicted"/>
<evidence type="ECO:0000256" key="4">
    <source>
        <dbReference type="ARBA" id="ARBA00023136"/>
    </source>
</evidence>
<keyword evidence="4 6" id="KW-0472">Membrane</keyword>
<comment type="subcellular location">
    <subcellularLocation>
        <location evidence="1">Membrane</location>
        <topology evidence="1">Single-pass membrane protein</topology>
    </subcellularLocation>
</comment>
<accession>A0AAI8VLC4</accession>
<sequence length="454" mass="45535">MNNQNIFLSNGTCYTAVGKKFEAGNFIPCGNDAFGHHTCCGGGDNCLADNACFGYYGSGYGSSLTYMAGCTDPDYKDATCPDKKGIDDGPWIALTLCDNSDGVWAACSQEGNPTTLQPGSFCSCTDAASATTAFSDSNSLANIASLPDSTGGSIQFFVGHIPTSPGGAGTTATATAQTSISTNSNGETVTVTLTQSATASEGITTGGDTSSGTIGSSSPGETGANGSTGSDRSSGLSSGAKIGIGVGVAGGGSLLLAVIIAIFLYRRRRRRSPSGIENGGPKDKPHPTVPEAAGQAISEADGKVIEKPAAETDGQAVSEADGNAARPWSMRSELEANQAVPSLGEHAAASAVVGTAPGGRVKKSEELKPVAELPGSEGWGHGNGLSREGQTPTGGPGGTTSQVPPLDAGGSAVNPTQAHPPNSQGEGKTSMEGPGQQNWGRGWRAQFEQAKEGT</sequence>
<keyword evidence="3 6" id="KW-1133">Transmembrane helix</keyword>
<dbReference type="Proteomes" id="UP001295740">
    <property type="component" value="Unassembled WGS sequence"/>
</dbReference>
<evidence type="ECO:0000256" key="2">
    <source>
        <dbReference type="ARBA" id="ARBA00022692"/>
    </source>
</evidence>
<feature type="region of interest" description="Disordered" evidence="5">
    <location>
        <begin position="195"/>
        <end position="236"/>
    </location>
</feature>
<dbReference type="GO" id="GO:0071944">
    <property type="term" value="C:cell periphery"/>
    <property type="evidence" value="ECO:0007669"/>
    <property type="project" value="UniProtKB-ARBA"/>
</dbReference>
<feature type="region of interest" description="Disordered" evidence="5">
    <location>
        <begin position="354"/>
        <end position="454"/>
    </location>
</feature>
<reference evidence="7" key="1">
    <citation type="submission" date="2023-10" db="EMBL/GenBank/DDBJ databases">
        <authorList>
            <person name="Hackl T."/>
        </authorList>
    </citation>
    <scope>NUCLEOTIDE SEQUENCE</scope>
</reference>
<evidence type="ECO:0000256" key="3">
    <source>
        <dbReference type="ARBA" id="ARBA00022989"/>
    </source>
</evidence>
<evidence type="ECO:0000313" key="8">
    <source>
        <dbReference type="Proteomes" id="UP001295740"/>
    </source>
</evidence>
<evidence type="ECO:0000256" key="1">
    <source>
        <dbReference type="ARBA" id="ARBA00004167"/>
    </source>
</evidence>
<gene>
    <name evidence="7" type="ORF">KHLLAP_LOCUS7155</name>
</gene>
<dbReference type="PANTHER" id="PTHR15549:SF30">
    <property type="entry name" value="MID2 DOMAIN-CONTAINING PROTEIN"/>
    <property type="match status" value="1"/>
</dbReference>
<name>A0AAI8VLC4_9PEZI</name>
<feature type="compositionally biased region" description="Polar residues" evidence="5">
    <location>
        <begin position="413"/>
        <end position="427"/>
    </location>
</feature>
<feature type="compositionally biased region" description="Low complexity" evidence="5">
    <location>
        <begin position="200"/>
        <end position="236"/>
    </location>
</feature>
<protein>
    <submittedName>
        <fullName evidence="7">Uu.00g078730.m01.CDS01</fullName>
    </submittedName>
</protein>